<proteinExistence type="predicted"/>
<sequence length="381" mass="41215">MSLESAAVAHLHPDGAAVLRDIYDFTGRFVAYPSSHAHVAHALWIAHTHLMDVWECTPRIAFLSTEPGSGKSRALEVSELLVPEPVHAVSATPAYLFRKIGQSEDSLPTVLFDEVDTIYGPKAAGNEELRALLNSGYRRGAVAGRCVVKGKEVCTEELPSYCAVALAGLGSLPDTVLTRSVIVRMRRRAPTERVEPFRQRVNAPEGERIRARLARWAASIAGDIHWPALPAEIQDRDADVWEPLIALADAAGDEWPDLARVAAVALVAAAKEDGGASLGVRLLHDLRKAFGNADSMTSAEIIHCLHEMDDAPWSDLKGKPLDSRGLGYRLKQYGVKPKNLRTGFGVAKGYARADLMDAWSRYLPPISEKAATSATSATSAS</sequence>
<accession>A0A4Q8LF93</accession>
<dbReference type="Pfam" id="PF12307">
    <property type="entry name" value="DUF3631"/>
    <property type="match status" value="1"/>
</dbReference>
<dbReference type="InterPro" id="IPR022081">
    <property type="entry name" value="DUF3631"/>
</dbReference>
<comment type="caution">
    <text evidence="2">The sequence shown here is derived from an EMBL/GenBank/DDBJ whole genome shotgun (WGS) entry which is preliminary data.</text>
</comment>
<evidence type="ECO:0000313" key="2">
    <source>
        <dbReference type="EMBL" id="TAA27370.1"/>
    </source>
</evidence>
<dbReference type="RefSeq" id="WP_130520027.1">
    <property type="nucleotide sequence ID" value="NZ_SHMA01000001.1"/>
</dbReference>
<reference evidence="2 3" key="1">
    <citation type="submission" date="2019-02" db="EMBL/GenBank/DDBJ databases">
        <title>WGS of Pseudoxanthomonas species novum from clinical isolates.</title>
        <authorList>
            <person name="Bernier A.-M."/>
            <person name="Bernard K."/>
            <person name="Vachon A."/>
        </authorList>
    </citation>
    <scope>NUCLEOTIDE SEQUENCE [LARGE SCALE GENOMIC DNA]</scope>
    <source>
        <strain evidence="2 3">NML171202</strain>
    </source>
</reference>
<name>A0A4Q8LF93_9GAMM</name>
<gene>
    <name evidence="2" type="ORF">EA661_14690</name>
</gene>
<dbReference type="Proteomes" id="UP000291286">
    <property type="component" value="Unassembled WGS sequence"/>
</dbReference>
<dbReference type="EMBL" id="SHMB01000006">
    <property type="protein sequence ID" value="TAA27370.1"/>
    <property type="molecule type" value="Genomic_DNA"/>
</dbReference>
<evidence type="ECO:0000313" key="3">
    <source>
        <dbReference type="Proteomes" id="UP000291286"/>
    </source>
</evidence>
<feature type="domain" description="DUF3631" evidence="1">
    <location>
        <begin position="184"/>
        <end position="362"/>
    </location>
</feature>
<organism evidence="2 3">
    <name type="scientific">Pseudoxanthomonas winnipegensis</name>
    <dbReference type="NCBI Taxonomy" id="2480810"/>
    <lineage>
        <taxon>Bacteria</taxon>
        <taxon>Pseudomonadati</taxon>
        <taxon>Pseudomonadota</taxon>
        <taxon>Gammaproteobacteria</taxon>
        <taxon>Lysobacterales</taxon>
        <taxon>Lysobacteraceae</taxon>
        <taxon>Pseudoxanthomonas</taxon>
    </lineage>
</organism>
<evidence type="ECO:0000259" key="1">
    <source>
        <dbReference type="Pfam" id="PF12307"/>
    </source>
</evidence>
<protein>
    <submittedName>
        <fullName evidence="2">DUF3631 domain-containing protein</fullName>
    </submittedName>
</protein>
<dbReference type="AlphaFoldDB" id="A0A4Q8LF93"/>